<sequence>MSDLKEKKSLTEVSEIEVVELPGPTQVDRALERKLLRKLDLRILPVFYLLSIISHIDRANLGNVRIEGILVDLHMVKMDYNKAILVFMVACIVFELPSSLMVRRFKPGNWIATIMLCWGIVTLCTGFTQTFSGLLACRFIVGSLEAGFGPCVAYLISQYYKRHEFQIRYSLYSTASQIGGAFGGFLAFALAKMGGLEGYKPWRWIFIMEGVVTIIVASFAFFFVVPLPENATFLKKDEKDLLISRLKYDQSESGADADTEPLTLRETIKIGLSWKVLLTLVIFFVVDVYSSSVSSFQPTILKNIGWTSSEAQIHTIPVYMTALVFNITFAFLSFHFKLRSPFIILGAAIGLVGWILELTSIPYISPTTGFGVAGQRYAGMFLIAIGGAVQSPILVVWLANNMRGRKERIVSLGVLLAGAHSGNVVTANVFITSQERKGFPVGFAAGSALAGVGVLATIGLAFGYWMENKKFAKKEKEEIENGGTLGEYQPFRNTL</sequence>
<dbReference type="Proteomes" id="UP000566819">
    <property type="component" value="Unassembled WGS sequence"/>
</dbReference>
<feature type="transmembrane region" description="Helical" evidence="6">
    <location>
        <begin position="109"/>
        <end position="128"/>
    </location>
</feature>
<evidence type="ECO:0000256" key="2">
    <source>
        <dbReference type="ARBA" id="ARBA00022448"/>
    </source>
</evidence>
<dbReference type="FunFam" id="1.20.1250.20:FF:000018">
    <property type="entry name" value="MFS transporter permease"/>
    <property type="match status" value="1"/>
</dbReference>
<dbReference type="InterPro" id="IPR036259">
    <property type="entry name" value="MFS_trans_sf"/>
</dbReference>
<dbReference type="EMBL" id="JAAMPI010000452">
    <property type="protein sequence ID" value="KAF4631360.1"/>
    <property type="molecule type" value="Genomic_DNA"/>
</dbReference>
<dbReference type="GO" id="GO:0022857">
    <property type="term" value="F:transmembrane transporter activity"/>
    <property type="evidence" value="ECO:0007669"/>
    <property type="project" value="InterPro"/>
</dbReference>
<keyword evidence="9" id="KW-1185">Reference proteome</keyword>
<dbReference type="Gene3D" id="1.20.1250.20">
    <property type="entry name" value="MFS general substrate transporter like domains"/>
    <property type="match status" value="2"/>
</dbReference>
<feature type="transmembrane region" description="Helical" evidence="6">
    <location>
        <begin position="409"/>
        <end position="431"/>
    </location>
</feature>
<keyword evidence="4 6" id="KW-1133">Transmembrane helix</keyword>
<feature type="transmembrane region" description="Helical" evidence="6">
    <location>
        <begin position="343"/>
        <end position="365"/>
    </location>
</feature>
<evidence type="ECO:0000256" key="5">
    <source>
        <dbReference type="ARBA" id="ARBA00023136"/>
    </source>
</evidence>
<dbReference type="PANTHER" id="PTHR43791">
    <property type="entry name" value="PERMEASE-RELATED"/>
    <property type="match status" value="1"/>
</dbReference>
<evidence type="ECO:0000259" key="7">
    <source>
        <dbReference type="PROSITE" id="PS50850"/>
    </source>
</evidence>
<dbReference type="OrthoDB" id="310895at2759"/>
<feature type="transmembrane region" description="Helical" evidence="6">
    <location>
        <begin position="276"/>
        <end position="296"/>
    </location>
</feature>
<evidence type="ECO:0000313" key="8">
    <source>
        <dbReference type="EMBL" id="KAF4631360.1"/>
    </source>
</evidence>
<evidence type="ECO:0000256" key="6">
    <source>
        <dbReference type="SAM" id="Phobius"/>
    </source>
</evidence>
<comment type="subcellular location">
    <subcellularLocation>
        <location evidence="1">Membrane</location>
        <topology evidence="1">Multi-pass membrane protein</topology>
    </subcellularLocation>
</comment>
<dbReference type="InterPro" id="IPR020846">
    <property type="entry name" value="MFS_dom"/>
</dbReference>
<feature type="transmembrane region" description="Helical" evidence="6">
    <location>
        <begin position="83"/>
        <end position="102"/>
    </location>
</feature>
<accession>A0A8H4RM21</accession>
<organism evidence="8 9">
    <name type="scientific">Cudoniella acicularis</name>
    <dbReference type="NCBI Taxonomy" id="354080"/>
    <lineage>
        <taxon>Eukaryota</taxon>
        <taxon>Fungi</taxon>
        <taxon>Dikarya</taxon>
        <taxon>Ascomycota</taxon>
        <taxon>Pezizomycotina</taxon>
        <taxon>Leotiomycetes</taxon>
        <taxon>Helotiales</taxon>
        <taxon>Tricladiaceae</taxon>
        <taxon>Cudoniella</taxon>
    </lineage>
</organism>
<proteinExistence type="predicted"/>
<dbReference type="GO" id="GO:0016020">
    <property type="term" value="C:membrane"/>
    <property type="evidence" value="ECO:0007669"/>
    <property type="project" value="UniProtKB-SubCell"/>
</dbReference>
<feature type="transmembrane region" description="Helical" evidence="6">
    <location>
        <begin position="377"/>
        <end position="397"/>
    </location>
</feature>
<keyword evidence="5 6" id="KW-0472">Membrane</keyword>
<feature type="domain" description="Major facilitator superfamily (MFS) profile" evidence="7">
    <location>
        <begin position="43"/>
        <end position="471"/>
    </location>
</feature>
<gene>
    <name evidence="8" type="ORF">G7Y89_g6774</name>
</gene>
<feature type="transmembrane region" description="Helical" evidence="6">
    <location>
        <begin position="316"/>
        <end position="336"/>
    </location>
</feature>
<dbReference type="InterPro" id="IPR011701">
    <property type="entry name" value="MFS"/>
</dbReference>
<dbReference type="SUPFAM" id="SSF103473">
    <property type="entry name" value="MFS general substrate transporter"/>
    <property type="match status" value="1"/>
</dbReference>
<reference evidence="8 9" key="1">
    <citation type="submission" date="2020-03" db="EMBL/GenBank/DDBJ databases">
        <title>Draft Genome Sequence of Cudoniella acicularis.</title>
        <authorList>
            <person name="Buettner E."/>
            <person name="Kellner H."/>
        </authorList>
    </citation>
    <scope>NUCLEOTIDE SEQUENCE [LARGE SCALE GENOMIC DNA]</scope>
    <source>
        <strain evidence="8 9">DSM 108380</strain>
    </source>
</reference>
<feature type="transmembrane region" description="Helical" evidence="6">
    <location>
        <begin position="443"/>
        <end position="466"/>
    </location>
</feature>
<evidence type="ECO:0000256" key="4">
    <source>
        <dbReference type="ARBA" id="ARBA00022989"/>
    </source>
</evidence>
<feature type="transmembrane region" description="Helical" evidence="6">
    <location>
        <begin position="140"/>
        <end position="157"/>
    </location>
</feature>
<dbReference type="Pfam" id="PF07690">
    <property type="entry name" value="MFS_1"/>
    <property type="match status" value="1"/>
</dbReference>
<protein>
    <recommendedName>
        <fullName evidence="7">Major facilitator superfamily (MFS) profile domain-containing protein</fullName>
    </recommendedName>
</protein>
<dbReference type="PANTHER" id="PTHR43791:SF52">
    <property type="entry name" value="TRANSPORTER, PUTATIVE (AFU_ORTHOLOGUE AFUA_1G11820)-RELATED"/>
    <property type="match status" value="1"/>
</dbReference>
<feature type="transmembrane region" description="Helical" evidence="6">
    <location>
        <begin position="169"/>
        <end position="190"/>
    </location>
</feature>
<keyword evidence="3 6" id="KW-0812">Transmembrane</keyword>
<evidence type="ECO:0000313" key="9">
    <source>
        <dbReference type="Proteomes" id="UP000566819"/>
    </source>
</evidence>
<keyword evidence="2" id="KW-0813">Transport</keyword>
<dbReference type="AlphaFoldDB" id="A0A8H4RM21"/>
<evidence type="ECO:0000256" key="1">
    <source>
        <dbReference type="ARBA" id="ARBA00004141"/>
    </source>
</evidence>
<name>A0A8H4RM21_9HELO</name>
<comment type="caution">
    <text evidence="8">The sequence shown here is derived from an EMBL/GenBank/DDBJ whole genome shotgun (WGS) entry which is preliminary data.</text>
</comment>
<feature type="transmembrane region" description="Helical" evidence="6">
    <location>
        <begin position="202"/>
        <end position="225"/>
    </location>
</feature>
<evidence type="ECO:0000256" key="3">
    <source>
        <dbReference type="ARBA" id="ARBA00022692"/>
    </source>
</evidence>
<dbReference type="PROSITE" id="PS50850">
    <property type="entry name" value="MFS"/>
    <property type="match status" value="1"/>
</dbReference>